<dbReference type="Gene3D" id="3.90.228.20">
    <property type="match status" value="1"/>
</dbReference>
<dbReference type="HAMAP" id="MF_00453">
    <property type="entry name" value="PEPCK_ATP"/>
    <property type="match status" value="1"/>
</dbReference>
<keyword evidence="12" id="KW-1185">Reference proteome</keyword>
<dbReference type="RefSeq" id="WP_258732433.1">
    <property type="nucleotide sequence ID" value="NZ_JANTHZ010000003.1"/>
</dbReference>
<evidence type="ECO:0000256" key="8">
    <source>
        <dbReference type="ARBA" id="ARBA00023239"/>
    </source>
</evidence>
<dbReference type="Gene3D" id="2.170.8.10">
    <property type="entry name" value="Phosphoenolpyruvate Carboxykinase, domain 2"/>
    <property type="match status" value="1"/>
</dbReference>
<dbReference type="GO" id="GO:0006094">
    <property type="term" value="P:gluconeogenesis"/>
    <property type="evidence" value="ECO:0007669"/>
    <property type="project" value="UniProtKB-UniRule"/>
</dbReference>
<comment type="cofactor">
    <cofactor evidence="10">
        <name>Mn(2+)</name>
        <dbReference type="ChEBI" id="CHEBI:29035"/>
    </cofactor>
    <text evidence="10">Binds 1 Mn(2+) ion per subunit.</text>
</comment>
<dbReference type="GO" id="GO:0004612">
    <property type="term" value="F:phosphoenolpyruvate carboxykinase (ATP) activity"/>
    <property type="evidence" value="ECO:0007669"/>
    <property type="project" value="UniProtKB-UniRule"/>
</dbReference>
<keyword evidence="4 10" id="KW-0312">Gluconeogenesis</keyword>
<evidence type="ECO:0000256" key="4">
    <source>
        <dbReference type="ARBA" id="ARBA00022432"/>
    </source>
</evidence>
<dbReference type="PANTHER" id="PTHR30031:SF0">
    <property type="entry name" value="PHOSPHOENOLPYRUVATE CARBOXYKINASE (ATP)"/>
    <property type="match status" value="1"/>
</dbReference>
<evidence type="ECO:0000256" key="9">
    <source>
        <dbReference type="ARBA" id="ARBA00047371"/>
    </source>
</evidence>
<evidence type="ECO:0000256" key="6">
    <source>
        <dbReference type="ARBA" id="ARBA00022793"/>
    </source>
</evidence>
<comment type="caution">
    <text evidence="11">The sequence shown here is derived from an EMBL/GenBank/DDBJ whole genome shotgun (WGS) entry which is preliminary data.</text>
</comment>
<keyword evidence="10" id="KW-0479">Metal-binding</keyword>
<sequence length="540" mass="57293">MHQTGIRNQDHDAAASGLAGPGKVFWNLTESVLYERAVARGEARLTATGALAAEPAPQSGRGPVHRCVVRDEASEESIAWDGTEALSREHFEALKEDILAHAAGRTLFAQDLHAGADPARRIDVRVYTEHAWQSLFARNMLRQPEHEELLAFAPQLTLLCAPGFRIEAERHGVSENAVVAGDLAAGLVLIAGTLDAGEIRQAIVDYVAYLLAERGVLPLEGAANVGEAGDVALFLGLSGTGKSVLTADPARRLIGDGAIGWSPEGVFNLEGGCYGRIADTSITHAFDAGEPAIAAAAQRFGTVLENVPLDPDTRVPDLHAHPQDARAACPLAFIAHADASGRAGTPRALFMLTCDTFGVMPPIARLTPAQAMYHFLSGYSGQVAEGPNGAGEPQALFHAGFAASFAPRQPSLHGQMLGNLIAEHDIACWLVNNGWTGGRAGTGTRVPVETTLRLVAAALDGSLAEAEMRTDPYFGFAIPAAVEGVDARLLDPSRAWASRMDYAMTARRLVGMFTDNFTRFETAVDDEVRHAQPRLAIAAE</sequence>
<dbReference type="InterPro" id="IPR013035">
    <property type="entry name" value="PEP_carboxykinase_C"/>
</dbReference>
<organism evidence="11 12">
    <name type="scientific">Ancylobacter mangrovi</name>
    <dbReference type="NCBI Taxonomy" id="2972472"/>
    <lineage>
        <taxon>Bacteria</taxon>
        <taxon>Pseudomonadati</taxon>
        <taxon>Pseudomonadota</taxon>
        <taxon>Alphaproteobacteria</taxon>
        <taxon>Hyphomicrobiales</taxon>
        <taxon>Xanthobacteraceae</taxon>
        <taxon>Ancylobacter</taxon>
    </lineage>
</organism>
<comment type="pathway">
    <text evidence="1 10">Carbohydrate biosynthesis; gluconeogenesis.</text>
</comment>
<dbReference type="GO" id="GO:0046872">
    <property type="term" value="F:metal ion binding"/>
    <property type="evidence" value="ECO:0007669"/>
    <property type="project" value="UniProtKB-KW"/>
</dbReference>
<evidence type="ECO:0000256" key="10">
    <source>
        <dbReference type="HAMAP-Rule" id="MF_00453"/>
    </source>
</evidence>
<evidence type="ECO:0000256" key="2">
    <source>
        <dbReference type="ARBA" id="ARBA00006052"/>
    </source>
</evidence>
<feature type="binding site" evidence="10">
    <location>
        <position position="326"/>
    </location>
    <ligand>
        <name>substrate</name>
    </ligand>
</feature>
<dbReference type="Pfam" id="PF01293">
    <property type="entry name" value="PEPCK_ATP"/>
    <property type="match status" value="1"/>
</dbReference>
<dbReference type="GO" id="GO:0005524">
    <property type="term" value="F:ATP binding"/>
    <property type="evidence" value="ECO:0007669"/>
    <property type="project" value="UniProtKB-UniRule"/>
</dbReference>
<comment type="caution">
    <text evidence="10">Lacks conserved residue(s) required for the propagation of feature annotation.</text>
</comment>
<keyword evidence="10" id="KW-0464">Manganese</keyword>
<name>A0A9X2PHE4_9HYPH</name>
<keyword evidence="6 10" id="KW-0210">Decarboxylase</keyword>
<dbReference type="InterPro" id="IPR001272">
    <property type="entry name" value="PEP_carboxykinase_ATP"/>
</dbReference>
<dbReference type="SUPFAM" id="SSF53795">
    <property type="entry name" value="PEP carboxykinase-like"/>
    <property type="match status" value="1"/>
</dbReference>
<comment type="catalytic activity">
    <reaction evidence="9 10">
        <text>oxaloacetate + ATP = phosphoenolpyruvate + ADP + CO2</text>
        <dbReference type="Rhea" id="RHEA:18617"/>
        <dbReference type="ChEBI" id="CHEBI:16452"/>
        <dbReference type="ChEBI" id="CHEBI:16526"/>
        <dbReference type="ChEBI" id="CHEBI:30616"/>
        <dbReference type="ChEBI" id="CHEBI:58702"/>
        <dbReference type="ChEBI" id="CHEBI:456216"/>
        <dbReference type="EC" id="4.1.1.49"/>
    </reaction>
</comment>
<keyword evidence="8 10" id="KW-0456">Lyase</keyword>
<feature type="binding site" evidence="10">
    <location>
        <position position="61"/>
    </location>
    <ligand>
        <name>substrate</name>
    </ligand>
</feature>
<evidence type="ECO:0000256" key="5">
    <source>
        <dbReference type="ARBA" id="ARBA00022741"/>
    </source>
</evidence>
<accession>A0A9X2PHE4</accession>
<comment type="function">
    <text evidence="10">Involved in the gluconeogenesis. Catalyzes the conversion of oxaloacetate (OAA) to phosphoenolpyruvate (PEP) through direct phosphoryl transfer between the nucleoside triphosphate and OAA.</text>
</comment>
<evidence type="ECO:0000256" key="7">
    <source>
        <dbReference type="ARBA" id="ARBA00022840"/>
    </source>
</evidence>
<comment type="similarity">
    <text evidence="2 10">Belongs to the phosphoenolpyruvate carboxykinase (ATP) family.</text>
</comment>
<dbReference type="AlphaFoldDB" id="A0A9X2PHE4"/>
<dbReference type="SUPFAM" id="SSF68923">
    <property type="entry name" value="PEP carboxykinase N-terminal domain"/>
    <property type="match status" value="1"/>
</dbReference>
<comment type="subcellular location">
    <subcellularLocation>
        <location evidence="10">Cytoplasm</location>
    </subcellularLocation>
</comment>
<feature type="binding site" evidence="10">
    <location>
        <begin position="445"/>
        <end position="446"/>
    </location>
    <ligand>
        <name>ATP</name>
        <dbReference type="ChEBI" id="CHEBI:30616"/>
    </ligand>
</feature>
<feature type="binding site" evidence="10">
    <location>
        <position position="326"/>
    </location>
    <ligand>
        <name>ATP</name>
        <dbReference type="ChEBI" id="CHEBI:30616"/>
    </ligand>
</feature>
<dbReference type="Proteomes" id="UP001151088">
    <property type="component" value="Unassembled WGS sequence"/>
</dbReference>
<dbReference type="PIRSF" id="PIRSF006294">
    <property type="entry name" value="PEP_crbxkin"/>
    <property type="match status" value="1"/>
</dbReference>
<feature type="binding site" evidence="10">
    <location>
        <position position="451"/>
    </location>
    <ligand>
        <name>ATP</name>
        <dbReference type="ChEBI" id="CHEBI:30616"/>
    </ligand>
</feature>
<dbReference type="Gene3D" id="3.40.449.10">
    <property type="entry name" value="Phosphoenolpyruvate Carboxykinase, domain 1"/>
    <property type="match status" value="1"/>
</dbReference>
<gene>
    <name evidence="10" type="primary">pckA</name>
    <name evidence="11" type="ORF">NVS89_09505</name>
</gene>
<keyword evidence="5 10" id="KW-0547">Nucleotide-binding</keyword>
<evidence type="ECO:0000313" key="12">
    <source>
        <dbReference type="Proteomes" id="UP001151088"/>
    </source>
</evidence>
<reference evidence="11" key="1">
    <citation type="submission" date="2022-08" db="EMBL/GenBank/DDBJ databases">
        <authorList>
            <person name="Li F."/>
        </authorList>
    </citation>
    <scope>NUCLEOTIDE SEQUENCE</scope>
    <source>
        <strain evidence="11">MQZ15Z-1</strain>
    </source>
</reference>
<evidence type="ECO:0000256" key="3">
    <source>
        <dbReference type="ARBA" id="ARBA00012363"/>
    </source>
</evidence>
<keyword evidence="7 10" id="KW-0067">ATP-binding</keyword>
<dbReference type="EC" id="4.1.1.49" evidence="3 10"/>
<dbReference type="PANTHER" id="PTHR30031">
    <property type="entry name" value="PHOSPHOENOLPYRUVATE CARBOXYKINASE ATP"/>
    <property type="match status" value="1"/>
</dbReference>
<dbReference type="InterPro" id="IPR008210">
    <property type="entry name" value="PEP_carboxykinase_N"/>
</dbReference>
<dbReference type="GO" id="GO:0005829">
    <property type="term" value="C:cytosol"/>
    <property type="evidence" value="ECO:0007669"/>
    <property type="project" value="TreeGrafter"/>
</dbReference>
<evidence type="ECO:0000256" key="1">
    <source>
        <dbReference type="ARBA" id="ARBA00004742"/>
    </source>
</evidence>
<evidence type="ECO:0000313" key="11">
    <source>
        <dbReference type="EMBL" id="MCS0495332.1"/>
    </source>
</evidence>
<proteinExistence type="inferred from homology"/>
<dbReference type="EMBL" id="JANTHZ010000003">
    <property type="protein sequence ID" value="MCS0495332.1"/>
    <property type="molecule type" value="Genomic_DNA"/>
</dbReference>
<protein>
    <recommendedName>
        <fullName evidence="3 10">Phosphoenolpyruvate carboxykinase (ATP)</fullName>
        <shortName evidence="10">PCK</shortName>
        <shortName evidence="10">PEP carboxykinase</shortName>
        <shortName evidence="10">PEPCK</shortName>
        <ecNumber evidence="3 10">4.1.1.49</ecNumber>
    </recommendedName>
</protein>
<keyword evidence="10" id="KW-0963">Cytoplasm</keyword>